<evidence type="ECO:0000313" key="7">
    <source>
        <dbReference type="Proteomes" id="UP000001880"/>
    </source>
</evidence>
<dbReference type="OrthoDB" id="127185at2"/>
<dbReference type="Proteomes" id="UP000001880">
    <property type="component" value="Chromosome"/>
</dbReference>
<dbReference type="AlphaFoldDB" id="D0LJT5"/>
<evidence type="ECO:0000313" key="6">
    <source>
        <dbReference type="EMBL" id="ACY18442.1"/>
    </source>
</evidence>
<dbReference type="InterPro" id="IPR013042">
    <property type="entry name" value="DUF1592"/>
</dbReference>
<dbReference type="InterPro" id="IPR013039">
    <property type="entry name" value="DUF1588"/>
</dbReference>
<evidence type="ECO:0000259" key="3">
    <source>
        <dbReference type="Pfam" id="PF07627"/>
    </source>
</evidence>
<organism evidence="6 7">
    <name type="scientific">Haliangium ochraceum (strain DSM 14365 / JCM 11303 / SMP-2)</name>
    <dbReference type="NCBI Taxonomy" id="502025"/>
    <lineage>
        <taxon>Bacteria</taxon>
        <taxon>Pseudomonadati</taxon>
        <taxon>Myxococcota</taxon>
        <taxon>Polyangia</taxon>
        <taxon>Haliangiales</taxon>
        <taxon>Kofleriaceae</taxon>
        <taxon>Haliangium</taxon>
    </lineage>
</organism>
<dbReference type="InterPro" id="IPR013036">
    <property type="entry name" value="DUF1587"/>
</dbReference>
<dbReference type="Pfam" id="PF07637">
    <property type="entry name" value="PSD5"/>
    <property type="match status" value="1"/>
</dbReference>
<dbReference type="KEGG" id="hoh:Hoch_5967"/>
<dbReference type="HOGENOM" id="CLU_007458_1_0_7"/>
<evidence type="ECO:0000259" key="5">
    <source>
        <dbReference type="Pfam" id="PF07637"/>
    </source>
</evidence>
<keyword evidence="1" id="KW-0732">Signal</keyword>
<evidence type="ECO:0008006" key="8">
    <source>
        <dbReference type="Google" id="ProtNLM"/>
    </source>
</evidence>
<dbReference type="Pfam" id="PF07626">
    <property type="entry name" value="PSD3"/>
    <property type="match status" value="1"/>
</dbReference>
<evidence type="ECO:0000256" key="1">
    <source>
        <dbReference type="SAM" id="SignalP"/>
    </source>
</evidence>
<keyword evidence="7" id="KW-1185">Reference proteome</keyword>
<feature type="domain" description="DUF1595" evidence="5">
    <location>
        <begin position="144"/>
        <end position="207"/>
    </location>
</feature>
<sequence>MRRTQRRITRRPLLICAVAVNTFLAGCTGLSNHGDTGDGGGGEGNEQVTQLVSTRFPRLSHQQWENTVMDLFQLSEAPGLATDFDPDPPLGRFDTNTDRLVMSSGLWLDYQRAAEEMGARLTTGEGALEALLPAEFPEDAAEQARAYVNHFGTRAFRRPLTAAESARYEALFASASTHYDELDPLTAGVRLTIEAMLQSPNFLYRSELSEAGAGEPVQLTGYEVASRLSYSFWNTMPDAELMQAAAAGDLDTAGGVYAQAERMFDDERTRATFRTFHEQFYALAEYSDLEKNPARFPEWRREIGEMMQVEAEMFFESVVFDDGTIGDTLTSTTTFVNSELAGIYEVEGEFAESFDKVELDAGTRAGFLTRLGFLTRNATLSEPDPIHRGVFVNLDILCRPINAVPNLPDNLMPVGETNRERIESITGPGTCAASCHGGIINPIGFSLENYDAVGRYRTEDNGYPVDASSTYRFPDGRELYFDNAIDLSYLLADQPDPHACYLGNLLEYFHGSEIDRERFVLLGELIGQSLDDQAPIRELVMSMVASDSFRFRSATEQGVTQ</sequence>
<reference evidence="6 7" key="1">
    <citation type="journal article" date="2010" name="Stand. Genomic Sci.">
        <title>Complete genome sequence of Haliangium ochraceum type strain (SMP-2).</title>
        <authorList>
            <consortium name="US DOE Joint Genome Institute (JGI-PGF)"/>
            <person name="Ivanova N."/>
            <person name="Daum C."/>
            <person name="Lang E."/>
            <person name="Abt B."/>
            <person name="Kopitz M."/>
            <person name="Saunders E."/>
            <person name="Lapidus A."/>
            <person name="Lucas S."/>
            <person name="Glavina Del Rio T."/>
            <person name="Nolan M."/>
            <person name="Tice H."/>
            <person name="Copeland A."/>
            <person name="Cheng J.F."/>
            <person name="Chen F."/>
            <person name="Bruce D."/>
            <person name="Goodwin L."/>
            <person name="Pitluck S."/>
            <person name="Mavromatis K."/>
            <person name="Pati A."/>
            <person name="Mikhailova N."/>
            <person name="Chen A."/>
            <person name="Palaniappan K."/>
            <person name="Land M."/>
            <person name="Hauser L."/>
            <person name="Chang Y.J."/>
            <person name="Jeffries C.D."/>
            <person name="Detter J.C."/>
            <person name="Brettin T."/>
            <person name="Rohde M."/>
            <person name="Goker M."/>
            <person name="Bristow J."/>
            <person name="Markowitz V."/>
            <person name="Eisen J.A."/>
            <person name="Hugenholtz P."/>
            <person name="Kyrpides N.C."/>
            <person name="Klenk H.P."/>
        </authorList>
    </citation>
    <scope>NUCLEOTIDE SEQUENCE [LARGE SCALE GENOMIC DNA]</scope>
    <source>
        <strain evidence="7">DSM 14365 / CIP 107738 / JCM 11303 / AJ 13395 / SMP-2</strain>
    </source>
</reference>
<evidence type="ECO:0000259" key="4">
    <source>
        <dbReference type="Pfam" id="PF07631"/>
    </source>
</evidence>
<dbReference type="STRING" id="502025.Hoch_5967"/>
<gene>
    <name evidence="6" type="ordered locus">Hoch_5967</name>
</gene>
<feature type="domain" description="DUF1588" evidence="3">
    <location>
        <begin position="364"/>
        <end position="460"/>
    </location>
</feature>
<dbReference type="EMBL" id="CP001804">
    <property type="protein sequence ID" value="ACY18442.1"/>
    <property type="molecule type" value="Genomic_DNA"/>
</dbReference>
<feature type="chain" id="PRO_5003011311" description="DUF1592 domain-containing protein" evidence="1">
    <location>
        <begin position="26"/>
        <end position="561"/>
    </location>
</feature>
<name>D0LJT5_HALO1</name>
<dbReference type="Pfam" id="PF07627">
    <property type="entry name" value="PSCyt3"/>
    <property type="match status" value="1"/>
</dbReference>
<evidence type="ECO:0000259" key="2">
    <source>
        <dbReference type="Pfam" id="PF07626"/>
    </source>
</evidence>
<accession>D0LJT5</accession>
<protein>
    <recommendedName>
        <fullName evidence="8">DUF1592 domain-containing protein</fullName>
    </recommendedName>
</protein>
<feature type="domain" description="DUF1587" evidence="2">
    <location>
        <begin position="58"/>
        <end position="121"/>
    </location>
</feature>
<proteinExistence type="predicted"/>
<feature type="domain" description="DUF1592" evidence="4">
    <location>
        <begin position="219"/>
        <end position="346"/>
    </location>
</feature>
<dbReference type="PROSITE" id="PS51257">
    <property type="entry name" value="PROKAR_LIPOPROTEIN"/>
    <property type="match status" value="1"/>
</dbReference>
<feature type="signal peptide" evidence="1">
    <location>
        <begin position="1"/>
        <end position="25"/>
    </location>
</feature>
<dbReference type="InterPro" id="IPR013043">
    <property type="entry name" value="DUF1595"/>
</dbReference>
<dbReference type="eggNOG" id="COG5297">
    <property type="taxonomic scope" value="Bacteria"/>
</dbReference>
<dbReference type="Pfam" id="PF07631">
    <property type="entry name" value="PSD4"/>
    <property type="match status" value="1"/>
</dbReference>